<dbReference type="NCBIfam" id="TIGR02254">
    <property type="entry name" value="YjjG_YfnB"/>
    <property type="match status" value="1"/>
</dbReference>
<name>A0ABT3CWA2_9BACT</name>
<dbReference type="InterPro" id="IPR023214">
    <property type="entry name" value="HAD_sf"/>
</dbReference>
<dbReference type="InterPro" id="IPR023198">
    <property type="entry name" value="PGP-like_dom2"/>
</dbReference>
<dbReference type="Pfam" id="PF00702">
    <property type="entry name" value="Hydrolase"/>
    <property type="match status" value="1"/>
</dbReference>
<dbReference type="EMBL" id="JAOYOD010000001">
    <property type="protein sequence ID" value="MCV9387980.1"/>
    <property type="molecule type" value="Genomic_DNA"/>
</dbReference>
<sequence length="242" mass="28165">MSKKSYKYLFFDLDHTLWDFDANAREVLQELYHHHDLANMGIESADHFWDRFYTTNNGLWAKYNKGEIDKFYLRNERFKLIFEAAGAVMPLVQDNFLKEFNKQFLHLCPRKSKLIDGAMDLLEQLHGKYPMFIITNGFEEVQSIKMASSGIGHFFDRVITSEKAGFKKPYAGIFNYAMKWCQAHPEKSLMIGDNLGADVVGAREYGMDQVYFNPEGQVHEEEVTYEVSHLSEIHSIIAQPLR</sequence>
<dbReference type="SFLD" id="SFLDS00003">
    <property type="entry name" value="Haloacid_Dehalogenase"/>
    <property type="match status" value="1"/>
</dbReference>
<dbReference type="PANTHER" id="PTHR47478">
    <property type="match status" value="1"/>
</dbReference>
<proteinExistence type="predicted"/>
<accession>A0ABT3CWA2</accession>
<dbReference type="Gene3D" id="3.40.50.1000">
    <property type="entry name" value="HAD superfamily/HAD-like"/>
    <property type="match status" value="1"/>
</dbReference>
<dbReference type="Proteomes" id="UP001300692">
    <property type="component" value="Unassembled WGS sequence"/>
</dbReference>
<dbReference type="NCBIfam" id="TIGR01549">
    <property type="entry name" value="HAD-SF-IA-v1"/>
    <property type="match status" value="1"/>
</dbReference>
<reference evidence="1 2" key="1">
    <citation type="submission" date="2022-10" db="EMBL/GenBank/DDBJ databases">
        <title>Comparative genomics and taxonomic characterization of three novel marine species of genus Reichenbachiella exhibiting antioxidant and polysaccharide degradation activities.</title>
        <authorList>
            <person name="Muhammad N."/>
            <person name="Lee Y.-J."/>
            <person name="Ko J."/>
            <person name="Kim S.-G."/>
        </authorList>
    </citation>
    <scope>NUCLEOTIDE SEQUENCE [LARGE SCALE GENOMIC DNA]</scope>
    <source>
        <strain evidence="1 2">ABR2-5</strain>
    </source>
</reference>
<keyword evidence="2" id="KW-1185">Reference proteome</keyword>
<dbReference type="SFLD" id="SFLDG01129">
    <property type="entry name" value="C1.5:_HAD__Beta-PGM__Phosphata"/>
    <property type="match status" value="1"/>
</dbReference>
<dbReference type="InterPro" id="IPR011951">
    <property type="entry name" value="HAD-SF_hydro_IA_YjjG/PynA"/>
</dbReference>
<dbReference type="Gene3D" id="1.10.150.240">
    <property type="entry name" value="Putative phosphatase, domain 2"/>
    <property type="match status" value="1"/>
</dbReference>
<dbReference type="SUPFAM" id="SSF56784">
    <property type="entry name" value="HAD-like"/>
    <property type="match status" value="1"/>
</dbReference>
<evidence type="ECO:0000313" key="1">
    <source>
        <dbReference type="EMBL" id="MCV9387980.1"/>
    </source>
</evidence>
<evidence type="ECO:0000313" key="2">
    <source>
        <dbReference type="Proteomes" id="UP001300692"/>
    </source>
</evidence>
<comment type="caution">
    <text evidence="1">The sequence shown here is derived from an EMBL/GenBank/DDBJ whole genome shotgun (WGS) entry which is preliminary data.</text>
</comment>
<dbReference type="InterPro" id="IPR036412">
    <property type="entry name" value="HAD-like_sf"/>
</dbReference>
<protein>
    <submittedName>
        <fullName evidence="1">YjjG family noncanonical pyrimidine nucleotidase</fullName>
    </submittedName>
</protein>
<dbReference type="InterPro" id="IPR052550">
    <property type="entry name" value="Pyrimidine_5'-ntase_YjjG"/>
</dbReference>
<dbReference type="RefSeq" id="WP_264138802.1">
    <property type="nucleotide sequence ID" value="NZ_JAOYOD010000001.1"/>
</dbReference>
<dbReference type="PANTHER" id="PTHR47478:SF1">
    <property type="entry name" value="PYRIMIDINE 5'-NUCLEOTIDASE YJJG"/>
    <property type="match status" value="1"/>
</dbReference>
<gene>
    <name evidence="1" type="ORF">N7U62_14955</name>
</gene>
<organism evidence="1 2">
    <name type="scientific">Reichenbachiella ulvae</name>
    <dbReference type="NCBI Taxonomy" id="2980104"/>
    <lineage>
        <taxon>Bacteria</taxon>
        <taxon>Pseudomonadati</taxon>
        <taxon>Bacteroidota</taxon>
        <taxon>Cytophagia</taxon>
        <taxon>Cytophagales</taxon>
        <taxon>Reichenbachiellaceae</taxon>
        <taxon>Reichenbachiella</taxon>
    </lineage>
</organism>
<dbReference type="InterPro" id="IPR006439">
    <property type="entry name" value="HAD-SF_hydro_IA"/>
</dbReference>